<feature type="compositionally biased region" description="Gly residues" evidence="7">
    <location>
        <begin position="420"/>
        <end position="464"/>
    </location>
</feature>
<keyword evidence="4" id="KW-0547">Nucleotide-binding</keyword>
<comment type="caution">
    <text evidence="10">The sequence shown here is derived from an EMBL/GenBank/DDBJ whole genome shotgun (WGS) entry which is preliminary data.</text>
</comment>
<dbReference type="GO" id="GO:0004674">
    <property type="term" value="F:protein serine/threonine kinase activity"/>
    <property type="evidence" value="ECO:0007669"/>
    <property type="project" value="UniProtKB-KW"/>
</dbReference>
<dbReference type="PANTHER" id="PTHR43289">
    <property type="entry name" value="MITOGEN-ACTIVATED PROTEIN KINASE KINASE KINASE 20-RELATED"/>
    <property type="match status" value="1"/>
</dbReference>
<feature type="transmembrane region" description="Helical" evidence="8">
    <location>
        <begin position="349"/>
        <end position="371"/>
    </location>
</feature>
<evidence type="ECO:0000256" key="1">
    <source>
        <dbReference type="ARBA" id="ARBA00012513"/>
    </source>
</evidence>
<keyword evidence="6" id="KW-0067">ATP-binding</keyword>
<organism evidence="10 11">
    <name type="scientific">Actinocatenispora rupis</name>
    <dbReference type="NCBI Taxonomy" id="519421"/>
    <lineage>
        <taxon>Bacteria</taxon>
        <taxon>Bacillati</taxon>
        <taxon>Actinomycetota</taxon>
        <taxon>Actinomycetes</taxon>
        <taxon>Micromonosporales</taxon>
        <taxon>Micromonosporaceae</taxon>
        <taxon>Actinocatenispora</taxon>
    </lineage>
</organism>
<dbReference type="InterPro" id="IPR008271">
    <property type="entry name" value="Ser/Thr_kinase_AS"/>
</dbReference>
<proteinExistence type="predicted"/>
<reference evidence="10" key="1">
    <citation type="submission" date="2021-01" db="EMBL/GenBank/DDBJ databases">
        <title>Whole genome shotgun sequence of Actinocatenispora rupis NBRC 107355.</title>
        <authorList>
            <person name="Komaki H."/>
            <person name="Tamura T."/>
        </authorList>
    </citation>
    <scope>NUCLEOTIDE SEQUENCE</scope>
    <source>
        <strain evidence="10">NBRC 107355</strain>
    </source>
</reference>
<feature type="domain" description="Protein kinase" evidence="9">
    <location>
        <begin position="9"/>
        <end position="267"/>
    </location>
</feature>
<dbReference type="PANTHER" id="PTHR43289:SF6">
    <property type="entry name" value="SERINE_THREONINE-PROTEIN KINASE NEKL-3"/>
    <property type="match status" value="1"/>
</dbReference>
<dbReference type="InterPro" id="IPR000719">
    <property type="entry name" value="Prot_kinase_dom"/>
</dbReference>
<dbReference type="RefSeq" id="WP_203656040.1">
    <property type="nucleotide sequence ID" value="NZ_BAAAZM010000003.1"/>
</dbReference>
<dbReference type="PROSITE" id="PS00108">
    <property type="entry name" value="PROTEIN_KINASE_ST"/>
    <property type="match status" value="1"/>
</dbReference>
<gene>
    <name evidence="10" type="primary">pkaB</name>
    <name evidence="10" type="ORF">Aru02nite_15560</name>
</gene>
<evidence type="ECO:0000256" key="3">
    <source>
        <dbReference type="ARBA" id="ARBA00022679"/>
    </source>
</evidence>
<dbReference type="SUPFAM" id="SSF56112">
    <property type="entry name" value="Protein kinase-like (PK-like)"/>
    <property type="match status" value="1"/>
</dbReference>
<feature type="region of interest" description="Disordered" evidence="7">
    <location>
        <begin position="376"/>
        <end position="479"/>
    </location>
</feature>
<evidence type="ECO:0000256" key="6">
    <source>
        <dbReference type="ARBA" id="ARBA00022840"/>
    </source>
</evidence>
<sequence>MTGTLEQRYVLRDEIASGAAGTVWSAEDRATGAEVAVKLLHREVAGQADVVAAFREEARVLAELDHPGVVRVRELTQASDGQLALVMDLVAGTDLRRLLVADGPLAPGAAASVLAQVCAALAAVHAAGIVHGDIKPGNILVPAPAGSPGVRLVDFGVAHRIQRPAGATHATPEYVAPEVVDGRPPMPASDVYGIGIVAYEMLSGRSPYRGGSVDEVLHKHHRWTAVRLPGVPEGLWRLIASCLELDPADRPGAAELSGRLAALAPELSGLPPLPASPQVPTLRPRAGGEPADPGFVTLDTMFGPERERPAAEPVVEPIVKSVAEQPTMVAAVAPVPPPAPRTGPRRGRVLVGAAAGVVLVAVLGFGGWAMLSGGHEPAPRTTTAADDDRSRTPSPRTPASHAPATHSPAPTTPPASTDPGTGGQDGNGQGNNGQGNGGPADGGQGNGGPTGGGQATDPGNGGVDAPGVGDPMPTMPRFP</sequence>
<dbReference type="SMART" id="SM00220">
    <property type="entry name" value="S_TKc"/>
    <property type="match status" value="1"/>
</dbReference>
<keyword evidence="3" id="KW-0808">Transferase</keyword>
<evidence type="ECO:0000256" key="2">
    <source>
        <dbReference type="ARBA" id="ARBA00022527"/>
    </source>
</evidence>
<dbReference type="CDD" id="cd14014">
    <property type="entry name" value="STKc_PknB_like"/>
    <property type="match status" value="1"/>
</dbReference>
<dbReference type="EC" id="2.7.11.1" evidence="1"/>
<keyword evidence="8" id="KW-1133">Transmembrane helix</keyword>
<keyword evidence="8" id="KW-0472">Membrane</keyword>
<dbReference type="Pfam" id="PF00069">
    <property type="entry name" value="Pkinase"/>
    <property type="match status" value="1"/>
</dbReference>
<keyword evidence="11" id="KW-1185">Reference proteome</keyword>
<keyword evidence="8" id="KW-0812">Transmembrane</keyword>
<evidence type="ECO:0000313" key="11">
    <source>
        <dbReference type="Proteomes" id="UP000612808"/>
    </source>
</evidence>
<dbReference type="Gene3D" id="3.30.200.20">
    <property type="entry name" value="Phosphorylase Kinase, domain 1"/>
    <property type="match status" value="1"/>
</dbReference>
<dbReference type="AlphaFoldDB" id="A0A8J3J286"/>
<accession>A0A8J3J286</accession>
<dbReference type="InterPro" id="IPR011009">
    <property type="entry name" value="Kinase-like_dom_sf"/>
</dbReference>
<evidence type="ECO:0000256" key="8">
    <source>
        <dbReference type="SAM" id="Phobius"/>
    </source>
</evidence>
<keyword evidence="5 10" id="KW-0418">Kinase</keyword>
<evidence type="ECO:0000256" key="5">
    <source>
        <dbReference type="ARBA" id="ARBA00022777"/>
    </source>
</evidence>
<dbReference type="GO" id="GO:0005524">
    <property type="term" value="F:ATP binding"/>
    <property type="evidence" value="ECO:0007669"/>
    <property type="project" value="UniProtKB-KW"/>
</dbReference>
<feature type="compositionally biased region" description="Low complexity" evidence="7">
    <location>
        <begin position="397"/>
        <end position="419"/>
    </location>
</feature>
<evidence type="ECO:0000259" key="9">
    <source>
        <dbReference type="PROSITE" id="PS50011"/>
    </source>
</evidence>
<protein>
    <recommendedName>
        <fullName evidence="1">non-specific serine/threonine protein kinase</fullName>
        <ecNumber evidence="1">2.7.11.1</ecNumber>
    </recommendedName>
</protein>
<dbReference type="Gene3D" id="1.10.510.10">
    <property type="entry name" value="Transferase(Phosphotransferase) domain 1"/>
    <property type="match status" value="1"/>
</dbReference>
<dbReference type="EMBL" id="BOMB01000008">
    <property type="protein sequence ID" value="GID10667.1"/>
    <property type="molecule type" value="Genomic_DNA"/>
</dbReference>
<dbReference type="Proteomes" id="UP000612808">
    <property type="component" value="Unassembled WGS sequence"/>
</dbReference>
<keyword evidence="2" id="KW-0723">Serine/threonine-protein kinase</keyword>
<evidence type="ECO:0000256" key="4">
    <source>
        <dbReference type="ARBA" id="ARBA00022741"/>
    </source>
</evidence>
<dbReference type="PROSITE" id="PS50011">
    <property type="entry name" value="PROTEIN_KINASE_DOM"/>
    <property type="match status" value="1"/>
</dbReference>
<evidence type="ECO:0000256" key="7">
    <source>
        <dbReference type="SAM" id="MobiDB-lite"/>
    </source>
</evidence>
<name>A0A8J3J286_9ACTN</name>
<evidence type="ECO:0000313" key="10">
    <source>
        <dbReference type="EMBL" id="GID10667.1"/>
    </source>
</evidence>